<accession>A0A8H3QQQ5</accession>
<organism evidence="2 3">
    <name type="scientific">Rhizophagus clarus</name>
    <dbReference type="NCBI Taxonomy" id="94130"/>
    <lineage>
        <taxon>Eukaryota</taxon>
        <taxon>Fungi</taxon>
        <taxon>Fungi incertae sedis</taxon>
        <taxon>Mucoromycota</taxon>
        <taxon>Glomeromycotina</taxon>
        <taxon>Glomeromycetes</taxon>
        <taxon>Glomerales</taxon>
        <taxon>Glomeraceae</taxon>
        <taxon>Rhizophagus</taxon>
    </lineage>
</organism>
<dbReference type="OrthoDB" id="2647594at2759"/>
<protein>
    <submittedName>
        <fullName evidence="2">NAD(P)/FAD-dependent oxidoreductase</fullName>
    </submittedName>
</protein>
<evidence type="ECO:0000256" key="1">
    <source>
        <dbReference type="ARBA" id="ARBA00005706"/>
    </source>
</evidence>
<dbReference type="InterPro" id="IPR050816">
    <property type="entry name" value="Flavin-dep_Halogenase_NPB"/>
</dbReference>
<comment type="similarity">
    <text evidence="1">Belongs to the flavin-dependent halogenase family.</text>
</comment>
<dbReference type="Gene3D" id="3.50.50.60">
    <property type="entry name" value="FAD/NAD(P)-binding domain"/>
    <property type="match status" value="1"/>
</dbReference>
<gene>
    <name evidence="2" type="ORF">RCL2_001265300</name>
</gene>
<dbReference type="PANTHER" id="PTHR43747:SF1">
    <property type="entry name" value="SLR1998 PROTEIN"/>
    <property type="match status" value="1"/>
</dbReference>
<dbReference type="GO" id="GO:0004497">
    <property type="term" value="F:monooxygenase activity"/>
    <property type="evidence" value="ECO:0007669"/>
    <property type="project" value="InterPro"/>
</dbReference>
<dbReference type="InterPro" id="IPR006905">
    <property type="entry name" value="Flavin_halogenase"/>
</dbReference>
<reference evidence="2" key="1">
    <citation type="submission" date="2019-10" db="EMBL/GenBank/DDBJ databases">
        <title>Conservation and host-specific expression of non-tandemly repeated heterogenous ribosome RNA gene in arbuscular mycorrhizal fungi.</title>
        <authorList>
            <person name="Maeda T."/>
            <person name="Kobayashi Y."/>
            <person name="Nakagawa T."/>
            <person name="Ezawa T."/>
            <person name="Yamaguchi K."/>
            <person name="Bino T."/>
            <person name="Nishimoto Y."/>
            <person name="Shigenobu S."/>
            <person name="Kawaguchi M."/>
        </authorList>
    </citation>
    <scope>NUCLEOTIDE SEQUENCE</scope>
    <source>
        <strain evidence="2">HR1</strain>
    </source>
</reference>
<comment type="caution">
    <text evidence="2">The sequence shown here is derived from an EMBL/GenBank/DDBJ whole genome shotgun (WGS) entry which is preliminary data.</text>
</comment>
<dbReference type="Proteomes" id="UP000615446">
    <property type="component" value="Unassembled WGS sequence"/>
</dbReference>
<evidence type="ECO:0000313" key="2">
    <source>
        <dbReference type="EMBL" id="GES85549.1"/>
    </source>
</evidence>
<dbReference type="PANTHER" id="PTHR43747">
    <property type="entry name" value="FAD-BINDING PROTEIN"/>
    <property type="match status" value="1"/>
</dbReference>
<dbReference type="InterPro" id="IPR036188">
    <property type="entry name" value="FAD/NAD-bd_sf"/>
</dbReference>
<sequence length="415" mass="47376">MNTTFDVIIIGGGIAGSSTAIRLAQLFNSAAATWRKILVIDERTTNTEMFKVGESLPGEAKHILKSLGVFEAVNNDAMQGKHNFCYGNSSAWGSDELHDTNTIFNAYGNGFHLNRSLFDETLVKTAESHHDRFITIIRDSVTKSLLEKNGDGEKYWKISISSNELPIHGNILIDASGRRCFIRKCLPDLKRSSFDKLLAFACLFEIDTSQPPDSDHNTLVESCAFGWWYTSLLPNKQRIVVFHTDDDLVKHINKKRKIRQVEEFCEFIKETTTHITKCISEHAYHPVGKRIMCMPANSESLSQFASYENRWIAIGDSAASFDPLSSQGMLTALYSAKLGAEAIFFQYFNGKKTNNKEVTVQPLEIFQQYIENTFRKYKSEKSFFYNKEQRWNNEVFWKRRHEDHIEKDSPQASVS</sequence>
<proteinExistence type="inferred from homology"/>
<dbReference type="Pfam" id="PF04820">
    <property type="entry name" value="Trp_halogenase"/>
    <property type="match status" value="2"/>
</dbReference>
<name>A0A8H3QQQ5_9GLOM</name>
<evidence type="ECO:0000313" key="3">
    <source>
        <dbReference type="Proteomes" id="UP000615446"/>
    </source>
</evidence>
<dbReference type="Gene3D" id="3.30.9.100">
    <property type="match status" value="1"/>
</dbReference>
<dbReference type="AlphaFoldDB" id="A0A8H3QQQ5"/>
<dbReference type="SUPFAM" id="SSF51905">
    <property type="entry name" value="FAD/NAD(P)-binding domain"/>
    <property type="match status" value="1"/>
</dbReference>
<dbReference type="EMBL" id="BLAL01000156">
    <property type="protein sequence ID" value="GES85549.1"/>
    <property type="molecule type" value="Genomic_DNA"/>
</dbReference>